<dbReference type="Pfam" id="PF00698">
    <property type="entry name" value="Acyl_transf_1"/>
    <property type="match status" value="1"/>
</dbReference>
<dbReference type="Gene3D" id="3.40.366.10">
    <property type="entry name" value="Malonyl-Coenzyme A Acyl Carrier Protein, domain 2"/>
    <property type="match status" value="1"/>
</dbReference>
<dbReference type="GO" id="GO:0005829">
    <property type="term" value="C:cytosol"/>
    <property type="evidence" value="ECO:0007669"/>
    <property type="project" value="TreeGrafter"/>
</dbReference>
<dbReference type="GO" id="GO:0004314">
    <property type="term" value="F:[acyl-carrier-protein] S-malonyltransferase activity"/>
    <property type="evidence" value="ECO:0007669"/>
    <property type="project" value="TreeGrafter"/>
</dbReference>
<dbReference type="Gene3D" id="3.30.70.250">
    <property type="entry name" value="Malonyl-CoA ACP transacylase, ACP-binding"/>
    <property type="match status" value="1"/>
</dbReference>
<dbReference type="STRING" id="641025.SAMN05421507_1154"/>
<feature type="domain" description="Malonyl-CoA:ACP transacylase (MAT)" evidence="1">
    <location>
        <begin position="11"/>
        <end position="309"/>
    </location>
</feature>
<gene>
    <name evidence="2" type="ORF">SAMN05421507_1154</name>
</gene>
<dbReference type="SUPFAM" id="SSF55048">
    <property type="entry name" value="Probable ACP-binding domain of malonyl-CoA ACP transacylase"/>
    <property type="match status" value="1"/>
</dbReference>
<dbReference type="SUPFAM" id="SSF52151">
    <property type="entry name" value="FabD/lysophospholipase-like"/>
    <property type="match status" value="1"/>
</dbReference>
<dbReference type="InterPro" id="IPR016035">
    <property type="entry name" value="Acyl_Trfase/lysoPLipase"/>
</dbReference>
<dbReference type="SMART" id="SM00827">
    <property type="entry name" value="PKS_AT"/>
    <property type="match status" value="1"/>
</dbReference>
<dbReference type="InterPro" id="IPR014043">
    <property type="entry name" value="Acyl_transferase_dom"/>
</dbReference>
<dbReference type="InterPro" id="IPR001227">
    <property type="entry name" value="Ac_transferase_dom_sf"/>
</dbReference>
<organism evidence="2 3">
    <name type="scientific">Lentzea jiangxiensis</name>
    <dbReference type="NCBI Taxonomy" id="641025"/>
    <lineage>
        <taxon>Bacteria</taxon>
        <taxon>Bacillati</taxon>
        <taxon>Actinomycetota</taxon>
        <taxon>Actinomycetes</taxon>
        <taxon>Pseudonocardiales</taxon>
        <taxon>Pseudonocardiaceae</taxon>
        <taxon>Lentzea</taxon>
    </lineage>
</organism>
<dbReference type="GO" id="GO:0006633">
    <property type="term" value="P:fatty acid biosynthetic process"/>
    <property type="evidence" value="ECO:0007669"/>
    <property type="project" value="TreeGrafter"/>
</dbReference>
<protein>
    <submittedName>
        <fullName evidence="2">[acyl-carrier-protein] S-malonyltransferase</fullName>
    </submittedName>
</protein>
<keyword evidence="2" id="KW-0808">Transferase</keyword>
<dbReference type="PANTHER" id="PTHR42681:SF6">
    <property type="entry name" value="BLL0263 PROTEIN"/>
    <property type="match status" value="1"/>
</dbReference>
<dbReference type="RefSeq" id="WP_090101988.1">
    <property type="nucleotide sequence ID" value="NZ_FNIX01000015.1"/>
</dbReference>
<dbReference type="AlphaFoldDB" id="A0A1H0VMC1"/>
<dbReference type="Proteomes" id="UP000199691">
    <property type="component" value="Unassembled WGS sequence"/>
</dbReference>
<dbReference type="OrthoDB" id="4286171at2"/>
<dbReference type="PROSITE" id="PS51274">
    <property type="entry name" value="GATASE_COBBQ"/>
    <property type="match status" value="1"/>
</dbReference>
<evidence type="ECO:0000313" key="3">
    <source>
        <dbReference type="Proteomes" id="UP000199691"/>
    </source>
</evidence>
<keyword evidence="3" id="KW-1185">Reference proteome</keyword>
<reference evidence="3" key="1">
    <citation type="submission" date="2016-10" db="EMBL/GenBank/DDBJ databases">
        <authorList>
            <person name="Varghese N."/>
            <person name="Submissions S."/>
        </authorList>
    </citation>
    <scope>NUCLEOTIDE SEQUENCE [LARGE SCALE GENOMIC DNA]</scope>
    <source>
        <strain evidence="3">CGMCC 4.6609</strain>
    </source>
</reference>
<evidence type="ECO:0000313" key="2">
    <source>
        <dbReference type="EMBL" id="SDP79667.1"/>
    </source>
</evidence>
<dbReference type="PANTHER" id="PTHR42681">
    <property type="entry name" value="MALONYL-COA-ACYL CARRIER PROTEIN TRANSACYLASE, MITOCHONDRIAL"/>
    <property type="match status" value="1"/>
</dbReference>
<dbReference type="EMBL" id="FNIX01000015">
    <property type="protein sequence ID" value="SDP79667.1"/>
    <property type="molecule type" value="Genomic_DNA"/>
</dbReference>
<dbReference type="InterPro" id="IPR050858">
    <property type="entry name" value="Mal-CoA-ACP_Trans/PKS_FabD"/>
</dbReference>
<dbReference type="InterPro" id="IPR016036">
    <property type="entry name" value="Malonyl_transacylase_ACP-bd"/>
</dbReference>
<evidence type="ECO:0000259" key="1">
    <source>
        <dbReference type="SMART" id="SM00827"/>
    </source>
</evidence>
<accession>A0A1H0VMC1</accession>
<name>A0A1H0VMC1_9PSEU</name>
<proteinExistence type="predicted"/>
<sequence length="309" mass="32834">MNRAPANPAFLFPGHGGYLPGGLQEFADDFAGLPSVLERITAASRAAGGPDVAELLTDRAAPTLRSLVDDDPGRLHLAIFATELCLHEIYTRSWGLAPAVLVGHSLGEFAALVAAGCLSPETGVRLVVERDEALRSTGLRQGGMVALRADRRAAERLLAWLADDHTVLAVDNGEDQVVVSGLAEPLRRLAGRAADAGVEATWLRVPYPFHNALLAEAAARFSAVVDTIDCRAPEVPVHSPVLGREVRRPADVREVLASHLVRPVGFRDALKSLNAQGHRVYLECGGKAVLTNLVRSARERDVVATPGAA</sequence>